<proteinExistence type="predicted"/>
<dbReference type="GO" id="GO:0000978">
    <property type="term" value="F:RNA polymerase II cis-regulatory region sequence-specific DNA binding"/>
    <property type="evidence" value="ECO:0007669"/>
    <property type="project" value="TreeGrafter"/>
</dbReference>
<name>A0A9W9ASX2_9AGAR</name>
<evidence type="ECO:0000256" key="6">
    <source>
        <dbReference type="ARBA" id="ARBA00023242"/>
    </source>
</evidence>
<comment type="caution">
    <text evidence="9">The sequence shown here is derived from an EMBL/GenBank/DDBJ whole genome shotgun (WGS) entry which is preliminary data.</text>
</comment>
<evidence type="ECO:0000256" key="2">
    <source>
        <dbReference type="ARBA" id="ARBA00022723"/>
    </source>
</evidence>
<dbReference type="InterPro" id="IPR036236">
    <property type="entry name" value="Znf_C2H2_sf"/>
</dbReference>
<evidence type="ECO:0000256" key="1">
    <source>
        <dbReference type="ARBA" id="ARBA00004123"/>
    </source>
</evidence>
<keyword evidence="3" id="KW-0677">Repeat</keyword>
<dbReference type="Pfam" id="PF12874">
    <property type="entry name" value="zf-met"/>
    <property type="match status" value="2"/>
</dbReference>
<dbReference type="PANTHER" id="PTHR24388:SF54">
    <property type="entry name" value="PROTEIN ESCARGOT"/>
    <property type="match status" value="1"/>
</dbReference>
<dbReference type="GO" id="GO:0000981">
    <property type="term" value="F:DNA-binding transcription factor activity, RNA polymerase II-specific"/>
    <property type="evidence" value="ECO:0007669"/>
    <property type="project" value="TreeGrafter"/>
</dbReference>
<dbReference type="Proteomes" id="UP001150238">
    <property type="component" value="Unassembled WGS sequence"/>
</dbReference>
<evidence type="ECO:0000313" key="9">
    <source>
        <dbReference type="EMBL" id="KAJ4488686.1"/>
    </source>
</evidence>
<dbReference type="EMBL" id="JANVFS010000008">
    <property type="protein sequence ID" value="KAJ4488686.1"/>
    <property type="molecule type" value="Genomic_DNA"/>
</dbReference>
<keyword evidence="2" id="KW-0479">Metal-binding</keyword>
<gene>
    <name evidence="9" type="ORF">C8J55DRAFT_534638</name>
</gene>
<evidence type="ECO:0000256" key="4">
    <source>
        <dbReference type="ARBA" id="ARBA00022771"/>
    </source>
</evidence>
<protein>
    <recommendedName>
        <fullName evidence="8">C2H2-type domain-containing protein</fullName>
    </recommendedName>
</protein>
<evidence type="ECO:0000256" key="5">
    <source>
        <dbReference type="ARBA" id="ARBA00022833"/>
    </source>
</evidence>
<dbReference type="PANTHER" id="PTHR24388">
    <property type="entry name" value="ZINC FINGER PROTEIN"/>
    <property type="match status" value="1"/>
</dbReference>
<dbReference type="InterPro" id="IPR050527">
    <property type="entry name" value="Snail/Krueppel_Znf"/>
</dbReference>
<keyword evidence="4 7" id="KW-0863">Zinc-finger</keyword>
<reference evidence="9" key="1">
    <citation type="submission" date="2022-08" db="EMBL/GenBank/DDBJ databases">
        <authorList>
            <consortium name="DOE Joint Genome Institute"/>
            <person name="Min B."/>
            <person name="Riley R."/>
            <person name="Sierra-Patev S."/>
            <person name="Naranjo-Ortiz M."/>
            <person name="Looney B."/>
            <person name="Konkel Z."/>
            <person name="Slot J.C."/>
            <person name="Sakamoto Y."/>
            <person name="Steenwyk J.L."/>
            <person name="Rokas A."/>
            <person name="Carro J."/>
            <person name="Camarero S."/>
            <person name="Ferreira P."/>
            <person name="Molpeceres G."/>
            <person name="Ruiz-Duenas F.J."/>
            <person name="Serrano A."/>
            <person name="Henrissat B."/>
            <person name="Drula E."/>
            <person name="Hughes K.W."/>
            <person name="Mata J.L."/>
            <person name="Ishikawa N.K."/>
            <person name="Vargas-Isla R."/>
            <person name="Ushijima S."/>
            <person name="Smith C.A."/>
            <person name="Ahrendt S."/>
            <person name="Andreopoulos W."/>
            <person name="He G."/>
            <person name="Labutti K."/>
            <person name="Lipzen A."/>
            <person name="Ng V."/>
            <person name="Sandor L."/>
            <person name="Barry K."/>
            <person name="Martinez A.T."/>
            <person name="Xiao Y."/>
            <person name="Gibbons J.G."/>
            <person name="Terashima K."/>
            <person name="Hibbett D.S."/>
            <person name="Grigoriev I.V."/>
        </authorList>
    </citation>
    <scope>NUCLEOTIDE SEQUENCE</scope>
    <source>
        <strain evidence="9">Sp2 HRB7682 ss15</strain>
    </source>
</reference>
<sequence>MRHCNRCRRKFYSVQSFHTHCCNRNDHPYCVSCRLPFRNLDDLHCHLYQYHDEDTSFSDSDCDSNEENSSNPCCHTCNRQFRSSASLYQHLAGSSRHNWCFVCSKDFSSPNALNQHSSSQVHRSRDIKCPLCSEQFKMASAIAQHIESGACHHAINRHTVTQAIHNLNLIPTISINRRITGNSESIPTSRAITTYSASECAYNGTAYECYLCDRTYNTLNALNAHLGSPAHDSKEFRCPKCQKQYSLISGLVQHIESEVCGVARFEGVREQMLELTSGHHFQRMLTM</sequence>
<dbReference type="AlphaFoldDB" id="A0A9W9ASX2"/>
<comment type="subcellular location">
    <subcellularLocation>
        <location evidence="1">Nucleus</location>
    </subcellularLocation>
</comment>
<organism evidence="9 10">
    <name type="scientific">Lentinula lateritia</name>
    <dbReference type="NCBI Taxonomy" id="40482"/>
    <lineage>
        <taxon>Eukaryota</taxon>
        <taxon>Fungi</taxon>
        <taxon>Dikarya</taxon>
        <taxon>Basidiomycota</taxon>
        <taxon>Agaricomycotina</taxon>
        <taxon>Agaricomycetes</taxon>
        <taxon>Agaricomycetidae</taxon>
        <taxon>Agaricales</taxon>
        <taxon>Marasmiineae</taxon>
        <taxon>Omphalotaceae</taxon>
        <taxon>Lentinula</taxon>
    </lineage>
</organism>
<dbReference type="SMART" id="SM00355">
    <property type="entry name" value="ZnF_C2H2"/>
    <property type="match status" value="6"/>
</dbReference>
<dbReference type="Gene3D" id="3.30.160.60">
    <property type="entry name" value="Classic Zinc Finger"/>
    <property type="match status" value="2"/>
</dbReference>
<evidence type="ECO:0000313" key="10">
    <source>
        <dbReference type="Proteomes" id="UP001150238"/>
    </source>
</evidence>
<evidence type="ECO:0000259" key="8">
    <source>
        <dbReference type="PROSITE" id="PS50157"/>
    </source>
</evidence>
<dbReference type="SUPFAM" id="SSF57667">
    <property type="entry name" value="beta-beta-alpha zinc fingers"/>
    <property type="match status" value="2"/>
</dbReference>
<dbReference type="PROSITE" id="PS50157">
    <property type="entry name" value="ZINC_FINGER_C2H2_2"/>
    <property type="match status" value="1"/>
</dbReference>
<keyword evidence="5" id="KW-0862">Zinc</keyword>
<dbReference type="InterPro" id="IPR013087">
    <property type="entry name" value="Znf_C2H2_type"/>
</dbReference>
<evidence type="ECO:0000256" key="7">
    <source>
        <dbReference type="PROSITE-ProRule" id="PRU00042"/>
    </source>
</evidence>
<accession>A0A9W9ASX2</accession>
<dbReference type="GO" id="GO:0005634">
    <property type="term" value="C:nucleus"/>
    <property type="evidence" value="ECO:0007669"/>
    <property type="project" value="UniProtKB-SubCell"/>
</dbReference>
<evidence type="ECO:0000256" key="3">
    <source>
        <dbReference type="ARBA" id="ARBA00022737"/>
    </source>
</evidence>
<feature type="domain" description="C2H2-type" evidence="8">
    <location>
        <begin position="207"/>
        <end position="236"/>
    </location>
</feature>
<dbReference type="PROSITE" id="PS00028">
    <property type="entry name" value="ZINC_FINGER_C2H2_1"/>
    <property type="match status" value="2"/>
</dbReference>
<keyword evidence="6" id="KW-0539">Nucleus</keyword>
<reference evidence="9" key="2">
    <citation type="journal article" date="2023" name="Proc. Natl. Acad. Sci. U.S.A.">
        <title>A global phylogenomic analysis of the shiitake genus Lentinula.</title>
        <authorList>
            <person name="Sierra-Patev S."/>
            <person name="Min B."/>
            <person name="Naranjo-Ortiz M."/>
            <person name="Looney B."/>
            <person name="Konkel Z."/>
            <person name="Slot J.C."/>
            <person name="Sakamoto Y."/>
            <person name="Steenwyk J.L."/>
            <person name="Rokas A."/>
            <person name="Carro J."/>
            <person name="Camarero S."/>
            <person name="Ferreira P."/>
            <person name="Molpeceres G."/>
            <person name="Ruiz-Duenas F.J."/>
            <person name="Serrano A."/>
            <person name="Henrissat B."/>
            <person name="Drula E."/>
            <person name="Hughes K.W."/>
            <person name="Mata J.L."/>
            <person name="Ishikawa N.K."/>
            <person name="Vargas-Isla R."/>
            <person name="Ushijima S."/>
            <person name="Smith C.A."/>
            <person name="Donoghue J."/>
            <person name="Ahrendt S."/>
            <person name="Andreopoulos W."/>
            <person name="He G."/>
            <person name="LaButti K."/>
            <person name="Lipzen A."/>
            <person name="Ng V."/>
            <person name="Riley R."/>
            <person name="Sandor L."/>
            <person name="Barry K."/>
            <person name="Martinez A.T."/>
            <person name="Xiao Y."/>
            <person name="Gibbons J.G."/>
            <person name="Terashima K."/>
            <person name="Grigoriev I.V."/>
            <person name="Hibbett D."/>
        </authorList>
    </citation>
    <scope>NUCLEOTIDE SEQUENCE</scope>
    <source>
        <strain evidence="9">Sp2 HRB7682 ss15</strain>
    </source>
</reference>
<dbReference type="GO" id="GO:0008270">
    <property type="term" value="F:zinc ion binding"/>
    <property type="evidence" value="ECO:0007669"/>
    <property type="project" value="UniProtKB-KW"/>
</dbReference>